<comment type="caution">
    <text evidence="2">The sequence shown here is derived from an EMBL/GenBank/DDBJ whole genome shotgun (WGS) entry which is preliminary data.</text>
</comment>
<dbReference type="EMBL" id="APPH01000020">
    <property type="protein sequence ID" value="ENV08035.1"/>
    <property type="molecule type" value="Genomic_DNA"/>
</dbReference>
<dbReference type="eggNOG" id="ENOG502ZFNK">
    <property type="taxonomic scope" value="Bacteria"/>
</dbReference>
<protein>
    <submittedName>
        <fullName evidence="2">Uncharacterized protein</fullName>
    </submittedName>
</protein>
<evidence type="ECO:0000256" key="1">
    <source>
        <dbReference type="SAM" id="Phobius"/>
    </source>
</evidence>
<accession>N8XLV8</accession>
<dbReference type="AlphaFoldDB" id="N8XLV8"/>
<gene>
    <name evidence="2" type="ORF">F966_03895</name>
</gene>
<reference evidence="2 3" key="1">
    <citation type="submission" date="2013-02" db="EMBL/GenBank/DDBJ databases">
        <title>The Genome Sequence of Acinetobacter sp. CIP 56.2.</title>
        <authorList>
            <consortium name="The Broad Institute Genome Sequencing Platform"/>
            <consortium name="The Broad Institute Genome Sequencing Center for Infectious Disease"/>
            <person name="Cerqueira G."/>
            <person name="Feldgarden M."/>
            <person name="Courvalin P."/>
            <person name="Perichon B."/>
            <person name="Grillot-Courvalin C."/>
            <person name="Clermont D."/>
            <person name="Rocha E."/>
            <person name="Yoon E.-J."/>
            <person name="Nemec A."/>
            <person name="Walker B."/>
            <person name="Young S.K."/>
            <person name="Zeng Q."/>
            <person name="Gargeya S."/>
            <person name="Fitzgerald M."/>
            <person name="Haas B."/>
            <person name="Abouelleil A."/>
            <person name="Alvarado L."/>
            <person name="Arachchi H.M."/>
            <person name="Berlin A.M."/>
            <person name="Chapman S.B."/>
            <person name="Dewar J."/>
            <person name="Goldberg J."/>
            <person name="Griggs A."/>
            <person name="Gujja S."/>
            <person name="Hansen M."/>
            <person name="Howarth C."/>
            <person name="Imamovic A."/>
            <person name="Larimer J."/>
            <person name="McCowan C."/>
            <person name="Murphy C."/>
            <person name="Neiman D."/>
            <person name="Pearson M."/>
            <person name="Priest M."/>
            <person name="Roberts A."/>
            <person name="Saif S."/>
            <person name="Shea T."/>
            <person name="Sisk P."/>
            <person name="Sykes S."/>
            <person name="Wortman J."/>
            <person name="Nusbaum C."/>
            <person name="Birren B."/>
        </authorList>
    </citation>
    <scope>NUCLEOTIDE SEQUENCE [LARGE SCALE GENOMIC DNA]</scope>
    <source>
        <strain evidence="2 3">CIP 56.2</strain>
    </source>
</reference>
<proteinExistence type="predicted"/>
<dbReference type="HOGENOM" id="CLU_208235_0_0_6"/>
<keyword evidence="1" id="KW-0812">Transmembrane</keyword>
<feature type="transmembrane region" description="Helical" evidence="1">
    <location>
        <begin position="6"/>
        <end position="23"/>
    </location>
</feature>
<name>N8XLV8_9GAMM</name>
<sequence length="48" mass="5490">MKNYLIIGYIIIAVICSVYFKNCSSTAHMPYSYNLGKAAVWPVTIFRK</sequence>
<evidence type="ECO:0000313" key="3">
    <source>
        <dbReference type="Proteomes" id="UP000013209"/>
    </source>
</evidence>
<evidence type="ECO:0000313" key="2">
    <source>
        <dbReference type="EMBL" id="ENV08035.1"/>
    </source>
</evidence>
<keyword evidence="1" id="KW-1133">Transmembrane helix</keyword>
<organism evidence="2 3">
    <name type="scientific">Acinetobacter higginsii</name>
    <dbReference type="NCBI Taxonomy" id="70347"/>
    <lineage>
        <taxon>Bacteria</taxon>
        <taxon>Pseudomonadati</taxon>
        <taxon>Pseudomonadota</taxon>
        <taxon>Gammaproteobacteria</taxon>
        <taxon>Moraxellales</taxon>
        <taxon>Moraxellaceae</taxon>
        <taxon>Acinetobacter</taxon>
    </lineage>
</organism>
<dbReference type="Proteomes" id="UP000013209">
    <property type="component" value="Unassembled WGS sequence"/>
</dbReference>
<dbReference type="STRING" id="1144672.F966_03895"/>
<keyword evidence="1" id="KW-0472">Membrane</keyword>